<gene>
    <name evidence="2" type="ORF">A11K_0115635</name>
</gene>
<dbReference type="AlphaFoldDB" id="A0A837B5Y2"/>
<evidence type="ECO:0000256" key="1">
    <source>
        <dbReference type="SAM" id="Phobius"/>
    </source>
</evidence>
<feature type="transmembrane region" description="Helical" evidence="1">
    <location>
        <begin position="14"/>
        <end position="31"/>
    </location>
</feature>
<keyword evidence="1" id="KW-0472">Membrane</keyword>
<dbReference type="EMBL" id="AKBN01000926">
    <property type="protein sequence ID" value="KFA01461.1"/>
    <property type="molecule type" value="Genomic_DNA"/>
</dbReference>
<name>A0A837B5Y2_XANVA</name>
<sequence>MVPIWAVIESTKNAAAVIVAAFFFIGTAVFVEARLYAQCREHIETFAWMQYKRTQKLRSCIQSVDCVDSFTVHR</sequence>
<reference evidence="2" key="1">
    <citation type="submission" date="2012-05" db="EMBL/GenBank/DDBJ databases">
        <authorList>
            <person name="Studholme D.J."/>
            <person name="Wasukira A."/>
            <person name="Grant M."/>
        </authorList>
    </citation>
    <scope>NUCLEOTIDE SEQUENCE [LARGE SCALE GENOMIC DNA]</scope>
    <source>
        <strain evidence="2">NCPPB 890</strain>
    </source>
</reference>
<protein>
    <submittedName>
        <fullName evidence="2">Uncharacterized protein</fullName>
    </submittedName>
</protein>
<accession>A0A837B5Y2</accession>
<keyword evidence="1" id="KW-0812">Transmembrane</keyword>
<comment type="caution">
    <text evidence="2">The sequence shown here is derived from an EMBL/GenBank/DDBJ whole genome shotgun (WGS) entry which is preliminary data.</text>
</comment>
<organism evidence="2">
    <name type="scientific">Xanthomonas vasicola pv. vasculorum NCPPB 890</name>
    <dbReference type="NCBI Taxonomy" id="1184265"/>
    <lineage>
        <taxon>Bacteria</taxon>
        <taxon>Pseudomonadati</taxon>
        <taxon>Pseudomonadota</taxon>
        <taxon>Gammaproteobacteria</taxon>
        <taxon>Lysobacterales</taxon>
        <taxon>Lysobacteraceae</taxon>
        <taxon>Xanthomonas</taxon>
    </lineage>
</organism>
<proteinExistence type="predicted"/>
<keyword evidence="1" id="KW-1133">Transmembrane helix</keyword>
<evidence type="ECO:0000313" key="2">
    <source>
        <dbReference type="EMBL" id="KFA01461.1"/>
    </source>
</evidence>